<evidence type="ECO:0000256" key="4">
    <source>
        <dbReference type="ARBA" id="ARBA00022452"/>
    </source>
</evidence>
<protein>
    <submittedName>
        <fullName evidence="19">Ferric-mycobactin receptor FemA</fullName>
    </submittedName>
</protein>
<dbReference type="GO" id="GO:0015344">
    <property type="term" value="F:siderophore uptake transmembrane transporter activity"/>
    <property type="evidence" value="ECO:0007669"/>
    <property type="project" value="TreeGrafter"/>
</dbReference>
<evidence type="ECO:0000313" key="19">
    <source>
        <dbReference type="EMBL" id="GGI55176.1"/>
    </source>
</evidence>
<dbReference type="InterPro" id="IPR039426">
    <property type="entry name" value="TonB-dep_rcpt-like"/>
</dbReference>
<dbReference type="SUPFAM" id="SSF56935">
    <property type="entry name" value="Porins"/>
    <property type="match status" value="1"/>
</dbReference>
<evidence type="ECO:0000256" key="16">
    <source>
        <dbReference type="RuleBase" id="RU003357"/>
    </source>
</evidence>
<dbReference type="PANTHER" id="PTHR32552:SF82">
    <property type="entry name" value="FCUA PROTEIN"/>
    <property type="match status" value="1"/>
</dbReference>
<dbReference type="GO" id="GO:0015891">
    <property type="term" value="P:siderophore transport"/>
    <property type="evidence" value="ECO:0007669"/>
    <property type="project" value="InterPro"/>
</dbReference>
<dbReference type="Gene3D" id="2.170.130.10">
    <property type="entry name" value="TonB-dependent receptor, plug domain"/>
    <property type="match status" value="1"/>
</dbReference>
<reference evidence="19" key="1">
    <citation type="journal article" date="2014" name="Int. J. Syst. Evol. Microbiol.">
        <title>Complete genome sequence of Corynebacterium casei LMG S-19264T (=DSM 44701T), isolated from a smear-ripened cheese.</title>
        <authorList>
            <consortium name="US DOE Joint Genome Institute (JGI-PGF)"/>
            <person name="Walter F."/>
            <person name="Albersmeier A."/>
            <person name="Kalinowski J."/>
            <person name="Ruckert C."/>
        </authorList>
    </citation>
    <scope>NUCLEOTIDE SEQUENCE</scope>
    <source>
        <strain evidence="19">CCM 7664</strain>
    </source>
</reference>
<dbReference type="InterPro" id="IPR010917">
    <property type="entry name" value="TonB_rcpt_CS"/>
</dbReference>
<dbReference type="Proteomes" id="UP000627205">
    <property type="component" value="Unassembled WGS sequence"/>
</dbReference>
<proteinExistence type="inferred from homology"/>
<keyword evidence="11 14" id="KW-0472">Membrane</keyword>
<dbReference type="Gene3D" id="2.40.170.20">
    <property type="entry name" value="TonB-dependent receptor, beta-barrel domain"/>
    <property type="match status" value="1"/>
</dbReference>
<dbReference type="NCBIfam" id="TIGR01783">
    <property type="entry name" value="TonB-siderophor"/>
    <property type="match status" value="1"/>
</dbReference>
<dbReference type="InterPro" id="IPR010105">
    <property type="entry name" value="TonB_sidphr_rcpt"/>
</dbReference>
<evidence type="ECO:0000256" key="13">
    <source>
        <dbReference type="ARBA" id="ARBA00023237"/>
    </source>
</evidence>
<keyword evidence="12 19" id="KW-0675">Receptor</keyword>
<evidence type="ECO:0000256" key="2">
    <source>
        <dbReference type="ARBA" id="ARBA00009810"/>
    </source>
</evidence>
<keyword evidence="10 16" id="KW-0798">TonB box</keyword>
<dbReference type="GO" id="GO:0038023">
    <property type="term" value="F:signaling receptor activity"/>
    <property type="evidence" value="ECO:0007669"/>
    <property type="project" value="InterPro"/>
</dbReference>
<dbReference type="PROSITE" id="PS01156">
    <property type="entry name" value="TONB_DEPENDENT_REC_2"/>
    <property type="match status" value="1"/>
</dbReference>
<dbReference type="Gene3D" id="3.55.50.30">
    <property type="match status" value="1"/>
</dbReference>
<feature type="chain" id="PRO_5035166690" evidence="17">
    <location>
        <begin position="28"/>
        <end position="789"/>
    </location>
</feature>
<dbReference type="InterPro" id="IPR000531">
    <property type="entry name" value="Beta-barrel_TonB"/>
</dbReference>
<evidence type="ECO:0000256" key="12">
    <source>
        <dbReference type="ARBA" id="ARBA00023170"/>
    </source>
</evidence>
<keyword evidence="8" id="KW-0408">Iron</keyword>
<organism evidence="19 20">
    <name type="scientific">Oxalicibacterium solurbis</name>
    <dbReference type="NCBI Taxonomy" id="69280"/>
    <lineage>
        <taxon>Bacteria</taxon>
        <taxon>Pseudomonadati</taxon>
        <taxon>Pseudomonadota</taxon>
        <taxon>Betaproteobacteria</taxon>
        <taxon>Burkholderiales</taxon>
        <taxon>Oxalobacteraceae</taxon>
        <taxon>Oxalicibacterium</taxon>
    </lineage>
</organism>
<evidence type="ECO:0000313" key="20">
    <source>
        <dbReference type="Proteomes" id="UP000627205"/>
    </source>
</evidence>
<comment type="caution">
    <text evidence="19">The sequence shown here is derived from an EMBL/GenBank/DDBJ whole genome shotgun (WGS) entry which is preliminary data.</text>
</comment>
<evidence type="ECO:0000256" key="10">
    <source>
        <dbReference type="ARBA" id="ARBA00023077"/>
    </source>
</evidence>
<comment type="similarity">
    <text evidence="2 14 16">Belongs to the TonB-dependent receptor family.</text>
</comment>
<keyword evidence="3 14" id="KW-0813">Transport</keyword>
<dbReference type="PROSITE" id="PS52016">
    <property type="entry name" value="TONB_DEPENDENT_REC_3"/>
    <property type="match status" value="1"/>
</dbReference>
<dbReference type="InterPro" id="IPR012910">
    <property type="entry name" value="Plug_dom"/>
</dbReference>
<keyword evidence="6 14" id="KW-0812">Transmembrane</keyword>
<sequence>MGDVMNKFQRKLTAVAVGMMLSASVLAQTGPVDLDIAPQPLGQALNALARQSGAQIVFVSEVTVGKSAPAIKGKMTVREALDRLLEDSGLRIQASDERTFAVVPAGTAAAGESVLPVVNVSATTGDLPSAYAGGQVARGGNVGMLGNTNFMDTPFNQTSYTSKAIEDQQARSLSDLLIDDPSVRLSSARTNINEDFSIRGFTVASQDVALNGMYGLMPYFRVPVEMAERVEVLKGPSALLNGMPTSGNVGGAINVVPKRAHDEPLTRVTANYVSDSIGGGQVDIGRRFGERKEFGVRFNGAYRDGDTAIDKQQQEDQVYALALDYRGERLRTSLDLIYQKQDIDRVVRQFQVNSGLTAMPKVPDSDLNYPGYGRSETTDKTIVARAEYDVTDDVTIYGGVGNRRHSMDALAGNPELLDTAGNFNSAPAWQLFDVKDESYEAGANVRFNTGSIKHKLALNYSRVEQNQDIYMTFFAPRNSNLYAPIYSDTPSVAGLNPQKLPYIETTLTSYALADTLSFMDDKVKLTLGARHQNVEQQNYEFGTGVPGQPYDKSAVTPVVGVVVQPSDGLSLYANYIEGLSPGAIAPIGTTNAGTIFSPYKTKQYEVGTKLDWGRFATTVSVFQIERPSATTFNNVFSVNGEQRNRGVELNVFGEVAKHVRLIGGAAYTQGKLTRAAGGVNEGNDAVAVPRWQANLGIDWDNVFTPGLGLNARVVYTGDQYVDSANNLEIPSWTRFDVGARYQTRIGSKPVTFRANIENVFDKDYWASSNAGYLYVGAPRTFLLSATVDF</sequence>
<evidence type="ECO:0000259" key="18">
    <source>
        <dbReference type="SMART" id="SM00965"/>
    </source>
</evidence>
<keyword evidence="20" id="KW-1185">Reference proteome</keyword>
<dbReference type="SMART" id="SM00965">
    <property type="entry name" value="STN"/>
    <property type="match status" value="1"/>
</dbReference>
<feature type="signal peptide" evidence="17">
    <location>
        <begin position="1"/>
        <end position="27"/>
    </location>
</feature>
<feature type="short sequence motif" description="TonB C-terminal box" evidence="15">
    <location>
        <begin position="772"/>
        <end position="789"/>
    </location>
</feature>
<dbReference type="EMBL" id="BMDP01000003">
    <property type="protein sequence ID" value="GGI55176.1"/>
    <property type="molecule type" value="Genomic_DNA"/>
</dbReference>
<keyword evidence="7 17" id="KW-0732">Signal</keyword>
<keyword evidence="9" id="KW-0406">Ion transport</keyword>
<evidence type="ECO:0000256" key="14">
    <source>
        <dbReference type="PROSITE-ProRule" id="PRU01360"/>
    </source>
</evidence>
<evidence type="ECO:0000256" key="9">
    <source>
        <dbReference type="ARBA" id="ARBA00023065"/>
    </source>
</evidence>
<evidence type="ECO:0000256" key="1">
    <source>
        <dbReference type="ARBA" id="ARBA00004571"/>
    </source>
</evidence>
<keyword evidence="4 14" id="KW-1134">Transmembrane beta strand</keyword>
<evidence type="ECO:0000256" key="7">
    <source>
        <dbReference type="ARBA" id="ARBA00022729"/>
    </source>
</evidence>
<dbReference type="InterPro" id="IPR037066">
    <property type="entry name" value="Plug_dom_sf"/>
</dbReference>
<dbReference type="PANTHER" id="PTHR32552">
    <property type="entry name" value="FERRICHROME IRON RECEPTOR-RELATED"/>
    <property type="match status" value="1"/>
</dbReference>
<evidence type="ECO:0000256" key="17">
    <source>
        <dbReference type="SAM" id="SignalP"/>
    </source>
</evidence>
<keyword evidence="13 14" id="KW-0998">Cell outer membrane</keyword>
<keyword evidence="5" id="KW-0410">Iron transport</keyword>
<evidence type="ECO:0000256" key="5">
    <source>
        <dbReference type="ARBA" id="ARBA00022496"/>
    </source>
</evidence>
<gene>
    <name evidence="19" type="primary">femA</name>
    <name evidence="19" type="ORF">GCM10011430_23500</name>
</gene>
<dbReference type="InterPro" id="IPR036942">
    <property type="entry name" value="Beta-barrel_TonB_sf"/>
</dbReference>
<dbReference type="Pfam" id="PF00593">
    <property type="entry name" value="TonB_dep_Rec_b-barrel"/>
    <property type="match status" value="1"/>
</dbReference>
<feature type="domain" description="Secretin/TonB short N-terminal" evidence="18">
    <location>
        <begin position="54"/>
        <end position="105"/>
    </location>
</feature>
<dbReference type="AlphaFoldDB" id="A0A8J3B168"/>
<evidence type="ECO:0000256" key="15">
    <source>
        <dbReference type="PROSITE-ProRule" id="PRU10144"/>
    </source>
</evidence>
<dbReference type="InterPro" id="IPR011662">
    <property type="entry name" value="Secretin/TonB_short_N"/>
</dbReference>
<evidence type="ECO:0000256" key="6">
    <source>
        <dbReference type="ARBA" id="ARBA00022692"/>
    </source>
</evidence>
<reference evidence="19" key="2">
    <citation type="submission" date="2020-09" db="EMBL/GenBank/DDBJ databases">
        <authorList>
            <person name="Sun Q."/>
            <person name="Sedlacek I."/>
        </authorList>
    </citation>
    <scope>NUCLEOTIDE SEQUENCE</scope>
    <source>
        <strain evidence="19">CCM 7664</strain>
    </source>
</reference>
<evidence type="ECO:0000256" key="3">
    <source>
        <dbReference type="ARBA" id="ARBA00022448"/>
    </source>
</evidence>
<comment type="subcellular location">
    <subcellularLocation>
        <location evidence="1 14">Cell outer membrane</location>
        <topology evidence="1 14">Multi-pass membrane protein</topology>
    </subcellularLocation>
</comment>
<dbReference type="GO" id="GO:0009279">
    <property type="term" value="C:cell outer membrane"/>
    <property type="evidence" value="ECO:0007669"/>
    <property type="project" value="UniProtKB-SubCell"/>
</dbReference>
<accession>A0A8J3B168</accession>
<evidence type="ECO:0000256" key="8">
    <source>
        <dbReference type="ARBA" id="ARBA00023004"/>
    </source>
</evidence>
<name>A0A8J3B168_9BURK</name>
<dbReference type="CDD" id="cd01347">
    <property type="entry name" value="ligand_gated_channel"/>
    <property type="match status" value="1"/>
</dbReference>
<dbReference type="Pfam" id="PF07715">
    <property type="entry name" value="Plug"/>
    <property type="match status" value="1"/>
</dbReference>
<evidence type="ECO:0000256" key="11">
    <source>
        <dbReference type="ARBA" id="ARBA00023136"/>
    </source>
</evidence>